<feature type="domain" description="Terminase large subunit-like endonuclease" evidence="2">
    <location>
        <begin position="297"/>
        <end position="570"/>
    </location>
</feature>
<dbReference type="Gene3D" id="3.40.50.300">
    <property type="entry name" value="P-loop containing nucleotide triphosphate hydrolases"/>
    <property type="match status" value="1"/>
</dbReference>
<reference evidence="3" key="1">
    <citation type="submission" date="2019-10" db="EMBL/GenBank/DDBJ databases">
        <title>Lactobacillus agilis SN811 Whole Genome Sequencing Project.</title>
        <authorList>
            <person name="Suzuki S."/>
            <person name="Endo A."/>
            <person name="Maeno S."/>
            <person name="Shiwa Y."/>
            <person name="Matsutani M."/>
            <person name="Kajikawa A."/>
        </authorList>
    </citation>
    <scope>NUCLEOTIDE SEQUENCE</scope>
    <source>
        <strain evidence="3">SN811</strain>
    </source>
</reference>
<protein>
    <submittedName>
        <fullName evidence="3">Phage terminase large subunit</fullName>
    </submittedName>
</protein>
<dbReference type="EMBL" id="BLAP01000030">
    <property type="protein sequence ID" value="GET12355.1"/>
    <property type="molecule type" value="Genomic_DNA"/>
</dbReference>
<dbReference type="Pfam" id="PF03354">
    <property type="entry name" value="TerL_ATPase"/>
    <property type="match status" value="1"/>
</dbReference>
<accession>A0A6F9Y4N7</accession>
<comment type="caution">
    <text evidence="3">The sequence shown here is derived from an EMBL/GenBank/DDBJ whole genome shotgun (WGS) entry which is preliminary data.</text>
</comment>
<organism evidence="3">
    <name type="scientific">Ligilactobacillus agilis</name>
    <dbReference type="NCBI Taxonomy" id="1601"/>
    <lineage>
        <taxon>Bacteria</taxon>
        <taxon>Bacillati</taxon>
        <taxon>Bacillota</taxon>
        <taxon>Bacilli</taxon>
        <taxon>Lactobacillales</taxon>
        <taxon>Lactobacillaceae</taxon>
        <taxon>Ligilactobacillus</taxon>
    </lineage>
</organism>
<dbReference type="Proteomes" id="UP000494160">
    <property type="component" value="Unassembled WGS sequence"/>
</dbReference>
<name>A0A6F9Y4N7_9LACO</name>
<sequence length="593" mass="68777">MMTMTSNLLKATQTEIERWWDDYRQQRLGWAYLKEPSPVVLTTMYAQMVVEGSIPVSKPNLLACKRHLHDLEIQGTDDFPWVFDEEKAHRPIRFIEQKCSPSKGARSQLVMQPWQHFVIGSLFGWVHRDTGIRRYREGLVFVGRKNGKTTLQSGLADYMAGFDGERGANIYFLANSQSQANILFEESKSMIQSSEFLSKRFKVMSRQIIHTKSKSKMVAMSSEKKDKDGENVHFAVFDEIHEYQDTDLISLMKQARGTRTQPLIMFITTAGKVLDGPLMDYIEQGEEVLSDYDSHLDDRFFYYLARLDNPDEADNPEMWVKANPNMCLMEIPNLISDYKSDKRIPAEYANWLTKQFNIFSSTDELSFVTPEIINKNTRTIPSASILGRSCVGGYDLSETEDFTSAGLEFPLDDGSVFWLNKSWIPESRFKLDKNQDRLREWEKQGYLEIIPGDYVQYEHVYDWFVEQSKKYKIQQINYDPNKALFLNQALKDKGFKTEVVKQVFTSLGGPMQNIKELLLDGKLITNNNRMFRWYLNNVKLVTDRNNNWMPTKQSRNRKIDGFAAFLTAHATVVKNLNTNPTRGRVKFVSFKDL</sequence>
<gene>
    <name evidence="3" type="primary">xtmB_2</name>
    <name evidence="3" type="ORF">SN811_08550</name>
</gene>
<evidence type="ECO:0000313" key="3">
    <source>
        <dbReference type="EMBL" id="GET12355.1"/>
    </source>
</evidence>
<evidence type="ECO:0000259" key="2">
    <source>
        <dbReference type="Pfam" id="PF20441"/>
    </source>
</evidence>
<dbReference type="Pfam" id="PF20441">
    <property type="entry name" value="TerL_nuclease"/>
    <property type="match status" value="1"/>
</dbReference>
<dbReference type="InterPro" id="IPR046461">
    <property type="entry name" value="TerL_ATPase"/>
</dbReference>
<proteinExistence type="predicted"/>
<dbReference type="InterPro" id="IPR046462">
    <property type="entry name" value="TerL_nuclease"/>
</dbReference>
<dbReference type="GO" id="GO:0004519">
    <property type="term" value="F:endonuclease activity"/>
    <property type="evidence" value="ECO:0007669"/>
    <property type="project" value="InterPro"/>
</dbReference>
<dbReference type="InterPro" id="IPR027417">
    <property type="entry name" value="P-loop_NTPase"/>
</dbReference>
<feature type="domain" description="Terminase large subunit-like ATPase" evidence="1">
    <location>
        <begin position="113"/>
        <end position="280"/>
    </location>
</feature>
<evidence type="ECO:0000259" key="1">
    <source>
        <dbReference type="Pfam" id="PF03354"/>
    </source>
</evidence>
<dbReference type="InterPro" id="IPR005021">
    <property type="entry name" value="Terminase_largesu-like"/>
</dbReference>
<dbReference type="PANTHER" id="PTHR41287">
    <property type="match status" value="1"/>
</dbReference>
<dbReference type="PANTHER" id="PTHR41287:SF1">
    <property type="entry name" value="PROTEIN YMFN"/>
    <property type="match status" value="1"/>
</dbReference>
<dbReference type="AlphaFoldDB" id="A0A6F9Y4N7"/>